<organism evidence="2 3">
    <name type="scientific">Streptomyces daqingensis</name>
    <dbReference type="NCBI Taxonomy" id="1472640"/>
    <lineage>
        <taxon>Bacteria</taxon>
        <taxon>Bacillati</taxon>
        <taxon>Actinomycetota</taxon>
        <taxon>Actinomycetes</taxon>
        <taxon>Kitasatosporales</taxon>
        <taxon>Streptomycetaceae</taxon>
        <taxon>Streptomyces</taxon>
    </lineage>
</organism>
<comment type="caution">
    <text evidence="2">The sequence shown here is derived from an EMBL/GenBank/DDBJ whole genome shotgun (WGS) entry which is preliminary data.</text>
</comment>
<dbReference type="EMBL" id="BMMP01000004">
    <property type="protein sequence ID" value="GGO45931.1"/>
    <property type="molecule type" value="Genomic_DNA"/>
</dbReference>
<feature type="region of interest" description="Disordered" evidence="1">
    <location>
        <begin position="50"/>
        <end position="90"/>
    </location>
</feature>
<proteinExistence type="predicted"/>
<keyword evidence="3" id="KW-1185">Reference proteome</keyword>
<protein>
    <submittedName>
        <fullName evidence="2">Uncharacterized protein</fullName>
    </submittedName>
</protein>
<evidence type="ECO:0000256" key="1">
    <source>
        <dbReference type="SAM" id="MobiDB-lite"/>
    </source>
</evidence>
<dbReference type="Proteomes" id="UP000631535">
    <property type="component" value="Unassembled WGS sequence"/>
</dbReference>
<evidence type="ECO:0000313" key="3">
    <source>
        <dbReference type="Proteomes" id="UP000631535"/>
    </source>
</evidence>
<sequence length="107" mass="11302">MDRPKATVRAAVAAVVRPHRGEAGAAWESPLGRDGGPVERAQFQVAPCQDGDEPAALASGRSGRLPAGSDPVRRPVPVRVNPGPPAGPHARFVLRRFSWDGRNRVPG</sequence>
<name>A0ABQ2M264_9ACTN</name>
<accession>A0ABQ2M264</accession>
<reference evidence="3" key="1">
    <citation type="journal article" date="2019" name="Int. J. Syst. Evol. Microbiol.">
        <title>The Global Catalogue of Microorganisms (GCM) 10K type strain sequencing project: providing services to taxonomists for standard genome sequencing and annotation.</title>
        <authorList>
            <consortium name="The Broad Institute Genomics Platform"/>
            <consortium name="The Broad Institute Genome Sequencing Center for Infectious Disease"/>
            <person name="Wu L."/>
            <person name="Ma J."/>
        </authorList>
    </citation>
    <scope>NUCLEOTIDE SEQUENCE [LARGE SCALE GENOMIC DNA]</scope>
    <source>
        <strain evidence="3">CGMCC 4.7178</strain>
    </source>
</reference>
<gene>
    <name evidence="2" type="ORF">GCM10012287_15050</name>
</gene>
<evidence type="ECO:0000313" key="2">
    <source>
        <dbReference type="EMBL" id="GGO45931.1"/>
    </source>
</evidence>